<dbReference type="InterPro" id="IPR003593">
    <property type="entry name" value="AAA+_ATPase"/>
</dbReference>
<dbReference type="SUPFAM" id="SSF52540">
    <property type="entry name" value="P-loop containing nucleoside triphosphate hydrolases"/>
    <property type="match status" value="1"/>
</dbReference>
<protein>
    <submittedName>
        <fullName evidence="5">Unannotated protein</fullName>
    </submittedName>
</protein>
<dbReference type="PROSITE" id="PS50893">
    <property type="entry name" value="ABC_TRANSPORTER_2"/>
    <property type="match status" value="1"/>
</dbReference>
<dbReference type="PANTHER" id="PTHR42788:SF2">
    <property type="entry name" value="ABC TRANSPORTER ATP-BINDING PROTEIN"/>
    <property type="match status" value="1"/>
</dbReference>
<dbReference type="GO" id="GO:0005524">
    <property type="term" value="F:ATP binding"/>
    <property type="evidence" value="ECO:0007669"/>
    <property type="project" value="UniProtKB-KW"/>
</dbReference>
<evidence type="ECO:0000256" key="1">
    <source>
        <dbReference type="ARBA" id="ARBA00022448"/>
    </source>
</evidence>
<dbReference type="InterPro" id="IPR017871">
    <property type="entry name" value="ABC_transporter-like_CS"/>
</dbReference>
<dbReference type="EMBL" id="CAFBMX010000007">
    <property type="protein sequence ID" value="CAB4936181.1"/>
    <property type="molecule type" value="Genomic_DNA"/>
</dbReference>
<accession>A0A6J7IZS7</accession>
<dbReference type="PANTHER" id="PTHR42788">
    <property type="entry name" value="TAURINE IMPORT ATP-BINDING PROTEIN-RELATED"/>
    <property type="match status" value="1"/>
</dbReference>
<keyword evidence="3" id="KW-0067">ATP-binding</keyword>
<keyword evidence="1" id="KW-0813">Transport</keyword>
<name>A0A6J7IZS7_9ZZZZ</name>
<keyword evidence="2" id="KW-0547">Nucleotide-binding</keyword>
<dbReference type="Gene3D" id="3.40.50.300">
    <property type="entry name" value="P-loop containing nucleotide triphosphate hydrolases"/>
    <property type="match status" value="1"/>
</dbReference>
<gene>
    <name evidence="5" type="ORF">UFOPK3674_01490</name>
</gene>
<sequence>MPAKGVMTTSLEAPPGAPERGAIGAVRLDAASLTYPPRGRRGLAVEAVADVTFSAAPGEVVALVGPSGCGKSTLLELVCGLRLPTGGAVAADPAVLMPQRDLLLPWLDALGNAALALRLHGDGRDSARAAAAPLFERFGLAGFETARPAELSGGMRQRVAFLRTLLSGKPVLCLDEPFAALDAITRDEMRRWLADTLAQEPRTVLLVTHDVEEAAVLADRIVVLTPRPARVAAVIEAALPRPREATQADVVALRRRVTDALRG</sequence>
<evidence type="ECO:0000256" key="2">
    <source>
        <dbReference type="ARBA" id="ARBA00022741"/>
    </source>
</evidence>
<evidence type="ECO:0000313" key="5">
    <source>
        <dbReference type="EMBL" id="CAB4936181.1"/>
    </source>
</evidence>
<evidence type="ECO:0000256" key="3">
    <source>
        <dbReference type="ARBA" id="ARBA00022840"/>
    </source>
</evidence>
<feature type="domain" description="ABC transporter" evidence="4">
    <location>
        <begin position="26"/>
        <end position="251"/>
    </location>
</feature>
<organism evidence="5">
    <name type="scientific">freshwater metagenome</name>
    <dbReference type="NCBI Taxonomy" id="449393"/>
    <lineage>
        <taxon>unclassified sequences</taxon>
        <taxon>metagenomes</taxon>
        <taxon>ecological metagenomes</taxon>
    </lineage>
</organism>
<dbReference type="GO" id="GO:0016887">
    <property type="term" value="F:ATP hydrolysis activity"/>
    <property type="evidence" value="ECO:0007669"/>
    <property type="project" value="InterPro"/>
</dbReference>
<proteinExistence type="predicted"/>
<dbReference type="SMART" id="SM00382">
    <property type="entry name" value="AAA"/>
    <property type="match status" value="1"/>
</dbReference>
<dbReference type="InterPro" id="IPR003439">
    <property type="entry name" value="ABC_transporter-like_ATP-bd"/>
</dbReference>
<dbReference type="Pfam" id="PF00005">
    <property type="entry name" value="ABC_tran"/>
    <property type="match status" value="1"/>
</dbReference>
<dbReference type="AlphaFoldDB" id="A0A6J7IZS7"/>
<dbReference type="InterPro" id="IPR050166">
    <property type="entry name" value="ABC_transporter_ATP-bind"/>
</dbReference>
<reference evidence="5" key="1">
    <citation type="submission" date="2020-05" db="EMBL/GenBank/DDBJ databases">
        <authorList>
            <person name="Chiriac C."/>
            <person name="Salcher M."/>
            <person name="Ghai R."/>
            <person name="Kavagutti S V."/>
        </authorList>
    </citation>
    <scope>NUCLEOTIDE SEQUENCE</scope>
</reference>
<dbReference type="InterPro" id="IPR027417">
    <property type="entry name" value="P-loop_NTPase"/>
</dbReference>
<dbReference type="PROSITE" id="PS00211">
    <property type="entry name" value="ABC_TRANSPORTER_1"/>
    <property type="match status" value="1"/>
</dbReference>
<evidence type="ECO:0000259" key="4">
    <source>
        <dbReference type="PROSITE" id="PS50893"/>
    </source>
</evidence>